<dbReference type="AlphaFoldDB" id="U1FQD9"/>
<feature type="non-terminal residue" evidence="1">
    <location>
        <position position="1"/>
    </location>
</feature>
<dbReference type="EMBL" id="AUZJ01000006">
    <property type="protein sequence ID" value="ERF61696.1"/>
    <property type="molecule type" value="Genomic_DNA"/>
</dbReference>
<dbReference type="PATRIC" id="fig|1125725.3.peg.284"/>
<comment type="caution">
    <text evidence="1">The sequence shown here is derived from an EMBL/GenBank/DDBJ whole genome shotgun (WGS) entry which is preliminary data.</text>
</comment>
<organism evidence="1 2">
    <name type="scientific">Treponema socranskii subsp. socranskii VPI DR56BR1116 = ATCC 35536</name>
    <dbReference type="NCBI Taxonomy" id="1125725"/>
    <lineage>
        <taxon>Bacteria</taxon>
        <taxon>Pseudomonadati</taxon>
        <taxon>Spirochaetota</taxon>
        <taxon>Spirochaetia</taxon>
        <taxon>Spirochaetales</taxon>
        <taxon>Treponemataceae</taxon>
        <taxon>Treponema</taxon>
    </lineage>
</organism>
<proteinExistence type="predicted"/>
<reference evidence="1 2" key="1">
    <citation type="submission" date="2013-08" db="EMBL/GenBank/DDBJ databases">
        <authorList>
            <person name="Durkin A.S."/>
            <person name="Haft D.R."/>
            <person name="McCorrison J."/>
            <person name="Torralba M."/>
            <person name="Gillis M."/>
            <person name="Haft D.H."/>
            <person name="Methe B."/>
            <person name="Sutton G."/>
            <person name="Nelson K.E."/>
        </authorList>
    </citation>
    <scope>NUCLEOTIDE SEQUENCE [LARGE SCALE GENOMIC DNA]</scope>
    <source>
        <strain evidence="1 2">VPI DR56BR1116</strain>
    </source>
</reference>
<gene>
    <name evidence="1" type="ORF">HMPREF1325_0027</name>
</gene>
<dbReference type="STRING" id="1125725.HMPREF1325_0027"/>
<protein>
    <submittedName>
        <fullName evidence="1">Uncharacterized protein</fullName>
    </submittedName>
</protein>
<dbReference type="Proteomes" id="UP000016412">
    <property type="component" value="Unassembled WGS sequence"/>
</dbReference>
<accession>U1FQD9</accession>
<evidence type="ECO:0000313" key="1">
    <source>
        <dbReference type="EMBL" id="ERF61696.1"/>
    </source>
</evidence>
<sequence>PAAAEKKDGWRMYEFTPFNKIDTADTLEIISPGCALRKAEAGEWLLIDSETGTLRSWAFDGHPCVLYSSTALESSSLVRIRDEAYLPERAKASKR</sequence>
<name>U1FQD9_TRESO</name>
<evidence type="ECO:0000313" key="2">
    <source>
        <dbReference type="Proteomes" id="UP000016412"/>
    </source>
</evidence>